<keyword evidence="14" id="KW-1185">Reference proteome</keyword>
<dbReference type="AlphaFoldDB" id="A0A815TP60"/>
<dbReference type="SUPFAM" id="SSF56784">
    <property type="entry name" value="HAD-like"/>
    <property type="match status" value="1"/>
</dbReference>
<dbReference type="PANTHER" id="PTHR45630:SF8">
    <property type="entry name" value="CATION-TRANSPORTING ATPASE"/>
    <property type="match status" value="1"/>
</dbReference>
<dbReference type="InterPro" id="IPR036412">
    <property type="entry name" value="HAD-like_sf"/>
</dbReference>
<proteinExistence type="predicted"/>
<dbReference type="GO" id="GO:0140358">
    <property type="term" value="F:P-type transmembrane transporter activity"/>
    <property type="evidence" value="ECO:0007669"/>
    <property type="project" value="InterPro"/>
</dbReference>
<gene>
    <name evidence="12" type="ORF">GPM918_LOCUS37013</name>
    <name evidence="13" type="ORF">SRO942_LOCUS37769</name>
</gene>
<dbReference type="GO" id="GO:0019829">
    <property type="term" value="F:ATPase-coupled monoatomic cation transmembrane transporter activity"/>
    <property type="evidence" value="ECO:0007669"/>
    <property type="project" value="TreeGrafter"/>
</dbReference>
<dbReference type="EMBL" id="CAJNOQ010022982">
    <property type="protein sequence ID" value="CAF1508707.1"/>
    <property type="molecule type" value="Genomic_DNA"/>
</dbReference>
<dbReference type="Proteomes" id="UP000681722">
    <property type="component" value="Unassembled WGS sequence"/>
</dbReference>
<evidence type="ECO:0000256" key="2">
    <source>
        <dbReference type="ARBA" id="ARBA00022553"/>
    </source>
</evidence>
<dbReference type="EMBL" id="CAJOBC010088516">
    <property type="protein sequence ID" value="CAF4369656.1"/>
    <property type="molecule type" value="Genomic_DNA"/>
</dbReference>
<dbReference type="Gene3D" id="3.40.50.1000">
    <property type="entry name" value="HAD superfamily/HAD-like"/>
    <property type="match status" value="1"/>
</dbReference>
<evidence type="ECO:0000256" key="10">
    <source>
        <dbReference type="ARBA" id="ARBA00023136"/>
    </source>
</evidence>
<keyword evidence="3 11" id="KW-0812">Transmembrane</keyword>
<keyword evidence="7" id="KW-0460">Magnesium</keyword>
<evidence type="ECO:0000256" key="11">
    <source>
        <dbReference type="SAM" id="Phobius"/>
    </source>
</evidence>
<dbReference type="GO" id="GO:0015203">
    <property type="term" value="F:polyamine transmembrane transporter activity"/>
    <property type="evidence" value="ECO:0007669"/>
    <property type="project" value="TreeGrafter"/>
</dbReference>
<dbReference type="GO" id="GO:0005524">
    <property type="term" value="F:ATP binding"/>
    <property type="evidence" value="ECO:0007669"/>
    <property type="project" value="UniProtKB-KW"/>
</dbReference>
<dbReference type="PANTHER" id="PTHR45630">
    <property type="entry name" value="CATION-TRANSPORTING ATPASE-RELATED"/>
    <property type="match status" value="1"/>
</dbReference>
<dbReference type="OrthoDB" id="48943at2759"/>
<name>A0A815TP60_9BILA</name>
<reference evidence="12" key="1">
    <citation type="submission" date="2021-02" db="EMBL/GenBank/DDBJ databases">
        <authorList>
            <person name="Nowell W R."/>
        </authorList>
    </citation>
    <scope>NUCLEOTIDE SEQUENCE</scope>
</reference>
<evidence type="ECO:0000256" key="6">
    <source>
        <dbReference type="ARBA" id="ARBA00022840"/>
    </source>
</evidence>
<evidence type="ECO:0000256" key="3">
    <source>
        <dbReference type="ARBA" id="ARBA00022692"/>
    </source>
</evidence>
<evidence type="ECO:0000256" key="8">
    <source>
        <dbReference type="ARBA" id="ARBA00022967"/>
    </source>
</evidence>
<organism evidence="12 14">
    <name type="scientific">Didymodactylos carnosus</name>
    <dbReference type="NCBI Taxonomy" id="1234261"/>
    <lineage>
        <taxon>Eukaryota</taxon>
        <taxon>Metazoa</taxon>
        <taxon>Spiralia</taxon>
        <taxon>Gnathifera</taxon>
        <taxon>Rotifera</taxon>
        <taxon>Eurotatoria</taxon>
        <taxon>Bdelloidea</taxon>
        <taxon>Philodinida</taxon>
        <taxon>Philodinidae</taxon>
        <taxon>Didymodactylos</taxon>
    </lineage>
</organism>
<keyword evidence="9 11" id="KW-1133">Transmembrane helix</keyword>
<dbReference type="Proteomes" id="UP000663829">
    <property type="component" value="Unassembled WGS sequence"/>
</dbReference>
<keyword evidence="5" id="KW-0547">Nucleotide-binding</keyword>
<protein>
    <submittedName>
        <fullName evidence="12">Uncharacterized protein</fullName>
    </submittedName>
</protein>
<evidence type="ECO:0000313" key="13">
    <source>
        <dbReference type="EMBL" id="CAF4369656.1"/>
    </source>
</evidence>
<feature type="non-terminal residue" evidence="12">
    <location>
        <position position="1"/>
    </location>
</feature>
<dbReference type="GO" id="GO:0006874">
    <property type="term" value="P:intracellular calcium ion homeostasis"/>
    <property type="evidence" value="ECO:0007669"/>
    <property type="project" value="TreeGrafter"/>
</dbReference>
<accession>A0A815TP60</accession>
<evidence type="ECO:0000256" key="1">
    <source>
        <dbReference type="ARBA" id="ARBA00004141"/>
    </source>
</evidence>
<evidence type="ECO:0000256" key="9">
    <source>
        <dbReference type="ARBA" id="ARBA00022989"/>
    </source>
</evidence>
<feature type="non-terminal residue" evidence="12">
    <location>
        <position position="189"/>
    </location>
</feature>
<dbReference type="InterPro" id="IPR023214">
    <property type="entry name" value="HAD_sf"/>
</dbReference>
<dbReference type="GO" id="GO:0016020">
    <property type="term" value="C:membrane"/>
    <property type="evidence" value="ECO:0007669"/>
    <property type="project" value="UniProtKB-SubCell"/>
</dbReference>
<evidence type="ECO:0000313" key="14">
    <source>
        <dbReference type="Proteomes" id="UP000663829"/>
    </source>
</evidence>
<keyword evidence="8" id="KW-1278">Translocase</keyword>
<dbReference type="InterPro" id="IPR006544">
    <property type="entry name" value="P-type_TPase_V"/>
</dbReference>
<evidence type="ECO:0000256" key="5">
    <source>
        <dbReference type="ARBA" id="ARBA00022741"/>
    </source>
</evidence>
<keyword evidence="10 11" id="KW-0472">Membrane</keyword>
<sequence>YYVSMCGDGANDCGALKAAHAGISLSTADASVASPFTSKTPTIECVPTVIRPLVSIFGHLSICAAFQAFTFIYVQNLPWYQAYEFNTRKILRSYINTAMFHQSSYQYIWESIIFSRGKPYRQSIFSNWIFLAAIILCFAFNTMLLFAPGIEPLWNLLQLNKIANPAECLHKYNDQQDCCHTKKPLNVSM</sequence>
<evidence type="ECO:0000256" key="4">
    <source>
        <dbReference type="ARBA" id="ARBA00022723"/>
    </source>
</evidence>
<keyword evidence="4" id="KW-0479">Metal-binding</keyword>
<evidence type="ECO:0000313" key="12">
    <source>
        <dbReference type="EMBL" id="CAF1508707.1"/>
    </source>
</evidence>
<keyword evidence="2" id="KW-0597">Phosphoprotein</keyword>
<comment type="subcellular location">
    <subcellularLocation>
        <location evidence="1">Membrane</location>
        <topology evidence="1">Multi-pass membrane protein</topology>
    </subcellularLocation>
</comment>
<keyword evidence="6" id="KW-0067">ATP-binding</keyword>
<dbReference type="GO" id="GO:0046872">
    <property type="term" value="F:metal ion binding"/>
    <property type="evidence" value="ECO:0007669"/>
    <property type="project" value="UniProtKB-KW"/>
</dbReference>
<dbReference type="InterPro" id="IPR023298">
    <property type="entry name" value="ATPase_P-typ_TM_dom_sf"/>
</dbReference>
<dbReference type="SUPFAM" id="SSF81665">
    <property type="entry name" value="Calcium ATPase, transmembrane domain M"/>
    <property type="match status" value="1"/>
</dbReference>
<feature type="transmembrane region" description="Helical" evidence="11">
    <location>
        <begin position="128"/>
        <end position="150"/>
    </location>
</feature>
<comment type="caution">
    <text evidence="12">The sequence shown here is derived from an EMBL/GenBank/DDBJ whole genome shotgun (WGS) entry which is preliminary data.</text>
</comment>
<evidence type="ECO:0000256" key="7">
    <source>
        <dbReference type="ARBA" id="ARBA00022842"/>
    </source>
</evidence>